<protein>
    <submittedName>
        <fullName evidence="1">Uncharacterized protein</fullName>
    </submittedName>
</protein>
<accession>A0A4Y2GVN6</accession>
<comment type="caution">
    <text evidence="1">The sequence shown here is derived from an EMBL/GenBank/DDBJ whole genome shotgun (WGS) entry which is preliminary data.</text>
</comment>
<gene>
    <name evidence="1" type="ORF">AVEN_89570_1</name>
</gene>
<proteinExistence type="predicted"/>
<dbReference type="Proteomes" id="UP000499080">
    <property type="component" value="Unassembled WGS sequence"/>
</dbReference>
<organism evidence="1 2">
    <name type="scientific">Araneus ventricosus</name>
    <name type="common">Orbweaver spider</name>
    <name type="synonym">Epeira ventricosa</name>
    <dbReference type="NCBI Taxonomy" id="182803"/>
    <lineage>
        <taxon>Eukaryota</taxon>
        <taxon>Metazoa</taxon>
        <taxon>Ecdysozoa</taxon>
        <taxon>Arthropoda</taxon>
        <taxon>Chelicerata</taxon>
        <taxon>Arachnida</taxon>
        <taxon>Araneae</taxon>
        <taxon>Araneomorphae</taxon>
        <taxon>Entelegynae</taxon>
        <taxon>Araneoidea</taxon>
        <taxon>Araneidae</taxon>
        <taxon>Araneus</taxon>
    </lineage>
</organism>
<dbReference type="AlphaFoldDB" id="A0A4Y2GVN6"/>
<name>A0A4Y2GVN6_ARAVE</name>
<evidence type="ECO:0000313" key="1">
    <source>
        <dbReference type="EMBL" id="GBM56578.1"/>
    </source>
</evidence>
<sequence>MVLTEVGKKATFDNKFHRRKRLIDNTGNRCLWHRLRCNCTAHNSAKPENFKKKKGRLSLRSERRPLPWERLPTSLPLHSKFVLSSRESRALLF</sequence>
<reference evidence="1 2" key="1">
    <citation type="journal article" date="2019" name="Sci. Rep.">
        <title>Orb-weaving spider Araneus ventricosus genome elucidates the spidroin gene catalogue.</title>
        <authorList>
            <person name="Kono N."/>
            <person name="Nakamura H."/>
            <person name="Ohtoshi R."/>
            <person name="Moran D.A.P."/>
            <person name="Shinohara A."/>
            <person name="Yoshida Y."/>
            <person name="Fujiwara M."/>
            <person name="Mori M."/>
            <person name="Tomita M."/>
            <person name="Arakawa K."/>
        </authorList>
    </citation>
    <scope>NUCLEOTIDE SEQUENCE [LARGE SCALE GENOMIC DNA]</scope>
</reference>
<evidence type="ECO:0000313" key="2">
    <source>
        <dbReference type="Proteomes" id="UP000499080"/>
    </source>
</evidence>
<keyword evidence="2" id="KW-1185">Reference proteome</keyword>
<dbReference type="EMBL" id="BGPR01001552">
    <property type="protein sequence ID" value="GBM56578.1"/>
    <property type="molecule type" value="Genomic_DNA"/>
</dbReference>